<name>A0A644X3X8_9ZZZZ</name>
<dbReference type="InterPro" id="IPR009651">
    <property type="entry name" value="Met_g_lyase_put"/>
</dbReference>
<reference evidence="1" key="1">
    <citation type="submission" date="2019-08" db="EMBL/GenBank/DDBJ databases">
        <authorList>
            <person name="Kucharzyk K."/>
            <person name="Murdoch R.W."/>
            <person name="Higgins S."/>
            <person name="Loffler F."/>
        </authorList>
    </citation>
    <scope>NUCLEOTIDE SEQUENCE</scope>
</reference>
<dbReference type="SUPFAM" id="SSF53383">
    <property type="entry name" value="PLP-dependent transferases"/>
    <property type="match status" value="1"/>
</dbReference>
<sequence>MIEISDRARELVWSAESALTGVFQRTDAIEMANQQRVLEAFWAERVSARHFAPTTGYGYDDIGRDTLDRVFARALSAEAALVRPQFANGTHAIYTALASLVEPGDRILSITGQPYDTLQTAIGLSGNASNSLNKMGVRFDTIELLPDGKIDLEAIQSADASSVKVIFVQRSRGYAWREALNMNKFSEAFAHCKELFPNAVILVDNCYGEFVEALEPTACGADLIAGSLIKNPGGGLAPTGGYIAGKKALVERAAERLTVPGMGGEVGSYAGDYRLFYQGLFLAPHVTAQCVKSAALFARVFETLELSTMPASDAVRSDIIQAVRFEDADSLVRFCGAIQSAAPVDSFVSPEPWDMPGYDDPVVMAAGAFVQGATTELSADGPIRSPYTAYLQGALTYAHARIAAMLACDALQKE</sequence>
<dbReference type="InterPro" id="IPR015424">
    <property type="entry name" value="PyrdxlP-dep_Trfase"/>
</dbReference>
<dbReference type="Gene3D" id="3.90.1150.60">
    <property type="entry name" value="Methioning gamme-lyase, C-terminal domain"/>
    <property type="match status" value="1"/>
</dbReference>
<dbReference type="InterPro" id="IPR015421">
    <property type="entry name" value="PyrdxlP-dep_Trfase_major"/>
</dbReference>
<dbReference type="EMBL" id="VSSQ01001736">
    <property type="protein sequence ID" value="MPM10739.1"/>
    <property type="molecule type" value="Genomic_DNA"/>
</dbReference>
<comment type="caution">
    <text evidence="1">The sequence shown here is derived from an EMBL/GenBank/DDBJ whole genome shotgun (WGS) entry which is preliminary data.</text>
</comment>
<gene>
    <name evidence="1" type="ORF">SDC9_57073</name>
</gene>
<dbReference type="AlphaFoldDB" id="A0A644X3X8"/>
<organism evidence="1">
    <name type="scientific">bioreactor metagenome</name>
    <dbReference type="NCBI Taxonomy" id="1076179"/>
    <lineage>
        <taxon>unclassified sequences</taxon>
        <taxon>metagenomes</taxon>
        <taxon>ecological metagenomes</taxon>
    </lineage>
</organism>
<accession>A0A644X3X8</accession>
<dbReference type="PANTHER" id="PTHR46658">
    <property type="entry name" value="CYS OR MET METABOLISM PYRIDOXAL-PHOSPHATE-DEPENDENT ENZYME"/>
    <property type="match status" value="1"/>
</dbReference>
<protein>
    <recommendedName>
        <fullName evidence="2">Methionine gamma-lyase</fullName>
    </recommendedName>
</protein>
<dbReference type="PANTHER" id="PTHR46658:SF1">
    <property type="entry name" value="CYS OR MET METABOLISM PYRIDOXAL-PHOSPHATE-DEPENDENT ENZYME"/>
    <property type="match status" value="1"/>
</dbReference>
<evidence type="ECO:0000313" key="1">
    <source>
        <dbReference type="EMBL" id="MPM10739.1"/>
    </source>
</evidence>
<evidence type="ECO:0008006" key="2">
    <source>
        <dbReference type="Google" id="ProtNLM"/>
    </source>
</evidence>
<dbReference type="Pfam" id="PF06838">
    <property type="entry name" value="Met_gamma_lyase"/>
    <property type="match status" value="1"/>
</dbReference>
<proteinExistence type="predicted"/>
<dbReference type="Gene3D" id="3.40.640.10">
    <property type="entry name" value="Type I PLP-dependent aspartate aminotransferase-like (Major domain)"/>
    <property type="match status" value="1"/>
</dbReference>